<keyword evidence="2" id="KW-0378">Hydrolase</keyword>
<dbReference type="PROSITE" id="PS51409">
    <property type="entry name" value="ARGINASE_2"/>
    <property type="match status" value="1"/>
</dbReference>
<keyword evidence="3" id="KW-0464">Manganese</keyword>
<protein>
    <submittedName>
        <fullName evidence="6">Arginase family protein</fullName>
    </submittedName>
</protein>
<dbReference type="Gene3D" id="3.40.800.10">
    <property type="entry name" value="Ureohydrolase domain"/>
    <property type="match status" value="1"/>
</dbReference>
<dbReference type="PANTHER" id="PTHR43782:SF3">
    <property type="entry name" value="ARGINASE"/>
    <property type="match status" value="1"/>
</dbReference>
<dbReference type="InterPro" id="IPR006035">
    <property type="entry name" value="Ureohydrolase"/>
</dbReference>
<gene>
    <name evidence="6" type="ORF">JMM60_09455</name>
</gene>
<reference evidence="6 7" key="1">
    <citation type="submission" date="2021-01" db="EMBL/GenBank/DDBJ databases">
        <title>Draft genomes of Rhodovulum sulfidophilum.</title>
        <authorList>
            <person name="Guzman M.S."/>
        </authorList>
    </citation>
    <scope>NUCLEOTIDE SEQUENCE [LARGE SCALE GENOMIC DNA]</scope>
    <source>
        <strain evidence="6 7">AB35</strain>
    </source>
</reference>
<comment type="caution">
    <text evidence="6">The sequence shown here is derived from an EMBL/GenBank/DDBJ whole genome shotgun (WGS) entry which is preliminary data.</text>
</comment>
<dbReference type="CDD" id="cd09999">
    <property type="entry name" value="Arginase-like_1"/>
    <property type="match status" value="1"/>
</dbReference>
<accession>A0ABS1RVQ3</accession>
<keyword evidence="7" id="KW-1185">Reference proteome</keyword>
<dbReference type="Pfam" id="PF00491">
    <property type="entry name" value="Arginase"/>
    <property type="match status" value="1"/>
</dbReference>
<dbReference type="InterPro" id="IPR023696">
    <property type="entry name" value="Ureohydrolase_dom_sf"/>
</dbReference>
<feature type="compositionally biased region" description="Acidic residues" evidence="5">
    <location>
        <begin position="295"/>
        <end position="306"/>
    </location>
</feature>
<evidence type="ECO:0000256" key="2">
    <source>
        <dbReference type="ARBA" id="ARBA00022801"/>
    </source>
</evidence>
<dbReference type="Proteomes" id="UP000604473">
    <property type="component" value="Unassembled WGS sequence"/>
</dbReference>
<keyword evidence="1" id="KW-0479">Metal-binding</keyword>
<organism evidence="6 7">
    <name type="scientific">Rhodovulum sulfidophilum</name>
    <name type="common">Rhodobacter sulfidophilus</name>
    <dbReference type="NCBI Taxonomy" id="35806"/>
    <lineage>
        <taxon>Bacteria</taxon>
        <taxon>Pseudomonadati</taxon>
        <taxon>Pseudomonadota</taxon>
        <taxon>Alphaproteobacteria</taxon>
        <taxon>Rhodobacterales</taxon>
        <taxon>Paracoccaceae</taxon>
        <taxon>Rhodovulum</taxon>
    </lineage>
</organism>
<evidence type="ECO:0000256" key="3">
    <source>
        <dbReference type="ARBA" id="ARBA00023211"/>
    </source>
</evidence>
<evidence type="ECO:0000313" key="7">
    <source>
        <dbReference type="Proteomes" id="UP000604473"/>
    </source>
</evidence>
<proteinExistence type="inferred from homology"/>
<evidence type="ECO:0000256" key="5">
    <source>
        <dbReference type="SAM" id="MobiDB-lite"/>
    </source>
</evidence>
<evidence type="ECO:0000256" key="4">
    <source>
        <dbReference type="PROSITE-ProRule" id="PRU00742"/>
    </source>
</evidence>
<evidence type="ECO:0000256" key="1">
    <source>
        <dbReference type="ARBA" id="ARBA00022723"/>
    </source>
</evidence>
<dbReference type="SUPFAM" id="SSF52768">
    <property type="entry name" value="Arginase/deacetylase"/>
    <property type="match status" value="1"/>
</dbReference>
<dbReference type="EMBL" id="JAESJJ010000010">
    <property type="protein sequence ID" value="MBL3609024.1"/>
    <property type="molecule type" value="Genomic_DNA"/>
</dbReference>
<dbReference type="PANTHER" id="PTHR43782">
    <property type="entry name" value="ARGINASE"/>
    <property type="match status" value="1"/>
</dbReference>
<evidence type="ECO:0000313" key="6">
    <source>
        <dbReference type="EMBL" id="MBL3609024.1"/>
    </source>
</evidence>
<name>A0ABS1RVQ3_RHOSU</name>
<feature type="region of interest" description="Disordered" evidence="5">
    <location>
        <begin position="262"/>
        <end position="306"/>
    </location>
</feature>
<sequence>MTRPTAYTVFQGRVGDRNALGMAGAQAIGAALTRQSGTVPFPFGTSQPALNAGWRTELAAARPALGRLQARIDAVLAGGAVSVAATGRYAASLATLPVVARHHPGACILWLDAHGDLNTPETSGSGYLGGMALSGPAGLWKTGLGAGLCPGQIVLAGRRDLDPAERYLTLRHAIPVIPPGAGMAAALRYVIAGRPVHVHLDCDALRPGIVPTGYAVERGLSLDELNACARAIAEHRLLGLEIAEFEAAWKEGIARAPIGGARAPASGLSHARKRNPAPADGRDGALARVAGGQPPDDDYSSESFEI</sequence>
<dbReference type="RefSeq" id="WP_202248898.1">
    <property type="nucleotide sequence ID" value="NZ_JAESJJ010000010.1"/>
</dbReference>
<comment type="similarity">
    <text evidence="4">Belongs to the arginase family.</text>
</comment>